<evidence type="ECO:0000256" key="3">
    <source>
        <dbReference type="ARBA" id="ARBA00023163"/>
    </source>
</evidence>
<dbReference type="InterPro" id="IPR020449">
    <property type="entry name" value="Tscrpt_reg_AraC-type_HTH"/>
</dbReference>
<gene>
    <name evidence="6" type="ORF">SRCM100623_00657</name>
</gene>
<dbReference type="InterPro" id="IPR018060">
    <property type="entry name" value="HTH_AraC"/>
</dbReference>
<dbReference type="OrthoDB" id="644174at2"/>
<proteinExistence type="predicted"/>
<keyword evidence="3" id="KW-0804">Transcription</keyword>
<keyword evidence="1" id="KW-0805">Transcription regulation</keyword>
<dbReference type="SUPFAM" id="SSF46689">
    <property type="entry name" value="Homeodomain-like"/>
    <property type="match status" value="2"/>
</dbReference>
<evidence type="ECO:0000259" key="5">
    <source>
        <dbReference type="PROSITE" id="PS01124"/>
    </source>
</evidence>
<reference evidence="6 7" key="1">
    <citation type="submission" date="2016-05" db="EMBL/GenBank/DDBJ databases">
        <title>Genome sequencing of Acetobacter pasteurianus strain SRCM100623.</title>
        <authorList>
            <person name="Song Y.R."/>
        </authorList>
    </citation>
    <scope>NUCLEOTIDE SEQUENCE [LARGE SCALE GENOMIC DNA]</scope>
    <source>
        <strain evidence="6 7">SRCM100623</strain>
    </source>
</reference>
<dbReference type="InterPro" id="IPR009057">
    <property type="entry name" value="Homeodomain-like_sf"/>
</dbReference>
<dbReference type="Gene3D" id="1.10.10.60">
    <property type="entry name" value="Homeodomain-like"/>
    <property type="match status" value="1"/>
</dbReference>
<dbReference type="PROSITE" id="PS01124">
    <property type="entry name" value="HTH_ARAC_FAMILY_2"/>
    <property type="match status" value="1"/>
</dbReference>
<sequence>MAEKSTQTVASSDVPESRQTDTTQSSMIRLNAYTRLIALQTGLHILYWDARTKHDFSYSAYHDDDLIYFGAYTGGNSHMETRCWDGLTTYDTLSKPDDAYVAYRPGCRIDFTKTAGAGAGVTITLSPTTLASLSAEDATCLDQKLRSGHYFNQVRGGRQLLSFANALRSVGTSPKRPGSQLQMLGQSLSFMGSLIEQVCHIAPPNVSLSEREIRRLNDTRDMLLADLASPPRLDQLARHAGMSVSRLQRHFRMLFGSTIYALFQKERMHEAYRQLVKDDESILTIATRMGYANPGHFSAAFRKQFGINPSELRRIPRLRR</sequence>
<dbReference type="PRINTS" id="PR00032">
    <property type="entry name" value="HTHARAC"/>
</dbReference>
<dbReference type="AlphaFoldDB" id="A0A1A0DHX3"/>
<dbReference type="Pfam" id="PF12833">
    <property type="entry name" value="HTH_18"/>
    <property type="match status" value="1"/>
</dbReference>
<dbReference type="InterPro" id="IPR053142">
    <property type="entry name" value="PchR_regulatory_protein"/>
</dbReference>
<dbReference type="SMART" id="SM00342">
    <property type="entry name" value="HTH_ARAC"/>
    <property type="match status" value="1"/>
</dbReference>
<organism evidence="6 7">
    <name type="scientific">Acetobacter pasteurianus</name>
    <name type="common">Acetobacter turbidans</name>
    <dbReference type="NCBI Taxonomy" id="438"/>
    <lineage>
        <taxon>Bacteria</taxon>
        <taxon>Pseudomonadati</taxon>
        <taxon>Pseudomonadota</taxon>
        <taxon>Alphaproteobacteria</taxon>
        <taxon>Acetobacterales</taxon>
        <taxon>Acetobacteraceae</taxon>
        <taxon>Acetobacter</taxon>
    </lineage>
</organism>
<keyword evidence="2" id="KW-0238">DNA-binding</keyword>
<dbReference type="GO" id="GO:0043565">
    <property type="term" value="F:sequence-specific DNA binding"/>
    <property type="evidence" value="ECO:0007669"/>
    <property type="project" value="InterPro"/>
</dbReference>
<evidence type="ECO:0000313" key="6">
    <source>
        <dbReference type="EMBL" id="OAZ74282.1"/>
    </source>
</evidence>
<feature type="compositionally biased region" description="Polar residues" evidence="4">
    <location>
        <begin position="1"/>
        <end position="11"/>
    </location>
</feature>
<accession>A0A1A0DHX3</accession>
<dbReference type="RefSeq" id="WP_064775971.1">
    <property type="nucleotide sequence ID" value="NZ_LYUD01000067.1"/>
</dbReference>
<dbReference type="EMBL" id="LYUD01000067">
    <property type="protein sequence ID" value="OAZ74282.1"/>
    <property type="molecule type" value="Genomic_DNA"/>
</dbReference>
<dbReference type="PANTHER" id="PTHR47893">
    <property type="entry name" value="REGULATORY PROTEIN PCHR"/>
    <property type="match status" value="1"/>
</dbReference>
<dbReference type="Proteomes" id="UP000093796">
    <property type="component" value="Unassembled WGS sequence"/>
</dbReference>
<feature type="domain" description="HTH araC/xylS-type" evidence="5">
    <location>
        <begin position="217"/>
        <end position="315"/>
    </location>
</feature>
<evidence type="ECO:0000313" key="7">
    <source>
        <dbReference type="Proteomes" id="UP000093796"/>
    </source>
</evidence>
<feature type="region of interest" description="Disordered" evidence="4">
    <location>
        <begin position="1"/>
        <end position="24"/>
    </location>
</feature>
<comment type="caution">
    <text evidence="6">The sequence shown here is derived from an EMBL/GenBank/DDBJ whole genome shotgun (WGS) entry which is preliminary data.</text>
</comment>
<name>A0A1A0DHX3_ACEPA</name>
<evidence type="ECO:0000256" key="4">
    <source>
        <dbReference type="SAM" id="MobiDB-lite"/>
    </source>
</evidence>
<protein>
    <submittedName>
        <fullName evidence="6">Arabinose operon regulatory protein</fullName>
    </submittedName>
</protein>
<dbReference type="PANTHER" id="PTHR47893:SF1">
    <property type="entry name" value="REGULATORY PROTEIN PCHR"/>
    <property type="match status" value="1"/>
</dbReference>
<dbReference type="GO" id="GO:0003700">
    <property type="term" value="F:DNA-binding transcription factor activity"/>
    <property type="evidence" value="ECO:0007669"/>
    <property type="project" value="InterPro"/>
</dbReference>
<evidence type="ECO:0000256" key="2">
    <source>
        <dbReference type="ARBA" id="ARBA00023125"/>
    </source>
</evidence>
<dbReference type="PATRIC" id="fig|438.15.peg.756"/>
<evidence type="ECO:0000256" key="1">
    <source>
        <dbReference type="ARBA" id="ARBA00023015"/>
    </source>
</evidence>